<dbReference type="AlphaFoldDB" id="A0A0G4K4L9"/>
<keyword evidence="4" id="KW-1185">Reference proteome</keyword>
<evidence type="ECO:0000256" key="2">
    <source>
        <dbReference type="SAM" id="SignalP"/>
    </source>
</evidence>
<proteinExistence type="predicted"/>
<dbReference type="Proteomes" id="UP000043763">
    <property type="component" value="Unassembled WGS sequence"/>
</dbReference>
<feature type="signal peptide" evidence="2">
    <location>
        <begin position="1"/>
        <end position="19"/>
    </location>
</feature>
<feature type="transmembrane region" description="Helical" evidence="1">
    <location>
        <begin position="102"/>
        <end position="119"/>
    </location>
</feature>
<dbReference type="OrthoDB" id="308773at2"/>
<dbReference type="EMBL" id="CVLB01000001">
    <property type="protein sequence ID" value="CRF31749.1"/>
    <property type="molecule type" value="Genomic_DNA"/>
</dbReference>
<dbReference type="SUPFAM" id="SSF56925">
    <property type="entry name" value="OMPA-like"/>
    <property type="match status" value="1"/>
</dbReference>
<protein>
    <submittedName>
        <fullName evidence="3">Tia invasion determinant</fullName>
    </submittedName>
</protein>
<dbReference type="InterPro" id="IPR011250">
    <property type="entry name" value="OMP/PagP_B-barrel"/>
</dbReference>
<feature type="transmembrane region" description="Helical" evidence="1">
    <location>
        <begin position="178"/>
        <end position="200"/>
    </location>
</feature>
<feature type="chain" id="PRO_5005194576" evidence="2">
    <location>
        <begin position="20"/>
        <end position="222"/>
    </location>
</feature>
<sequence length="222" mass="25825">MNFLIRKFLLISILSSCFANMLMSMDIGAYLSPKFLFEIEDSGIRKQNDNKKNTQNLYVGGGIAIGYNFNIFHKYSTVRLEFEYLYRNPMLGNVYIPKVKTMYSHSFLFGAYYDFYFWYINYDNPDSIRTRINNGKRPLMAVYAGFLIGAGLNTYITSNTFEQNGIFQYSYYYNTVQFLYGLGGGLAFHITPLISLDLSYRVTFTTELQSNHDIVTSLRFNF</sequence>
<keyword evidence="2" id="KW-0732">Signal</keyword>
<organism evidence="3 4">
    <name type="scientific">Brachyspira suanatina</name>
    <dbReference type="NCBI Taxonomy" id="381802"/>
    <lineage>
        <taxon>Bacteria</taxon>
        <taxon>Pseudomonadati</taxon>
        <taxon>Spirochaetota</taxon>
        <taxon>Spirochaetia</taxon>
        <taxon>Brachyspirales</taxon>
        <taxon>Brachyspiraceae</taxon>
        <taxon>Brachyspira</taxon>
    </lineage>
</organism>
<feature type="transmembrane region" description="Helical" evidence="1">
    <location>
        <begin position="140"/>
        <end position="158"/>
    </location>
</feature>
<name>A0A0G4K4L9_9SPIR</name>
<dbReference type="Gene3D" id="2.40.160.20">
    <property type="match status" value="1"/>
</dbReference>
<accession>A0A0G4K4L9</accession>
<keyword evidence="1" id="KW-0472">Membrane</keyword>
<reference evidence="4" key="1">
    <citation type="submission" date="2015-04" db="EMBL/GenBank/DDBJ databases">
        <authorList>
            <person name="Mushtaq Mamoona"/>
        </authorList>
    </citation>
    <scope>NUCLEOTIDE SEQUENCE [LARGE SCALE GENOMIC DNA]</scope>
    <source>
        <strain evidence="4">AN4859/03</strain>
    </source>
</reference>
<evidence type="ECO:0000313" key="3">
    <source>
        <dbReference type="EMBL" id="CRF31749.1"/>
    </source>
</evidence>
<evidence type="ECO:0000256" key="1">
    <source>
        <dbReference type="SAM" id="Phobius"/>
    </source>
</evidence>
<dbReference type="RefSeq" id="WP_048593491.1">
    <property type="nucleotide sequence ID" value="NZ_CVLB01000001.1"/>
</dbReference>
<gene>
    <name evidence="3" type="ORF">BRSU_0346</name>
</gene>
<keyword evidence="1" id="KW-0812">Transmembrane</keyword>
<evidence type="ECO:0000313" key="4">
    <source>
        <dbReference type="Proteomes" id="UP000043763"/>
    </source>
</evidence>
<keyword evidence="1" id="KW-1133">Transmembrane helix</keyword>